<dbReference type="HOGENOM" id="CLU_3136803_0_0_5"/>
<dbReference type="Proteomes" id="UP000006468">
    <property type="component" value="Chromosome"/>
</dbReference>
<dbReference type="EMBL" id="ADTV01000056">
    <property type="protein sequence ID" value="EFG83241.1"/>
    <property type="molecule type" value="Genomic_DNA"/>
</dbReference>
<comment type="caution">
    <text evidence="2">The sequence shown here is derived from an EMBL/GenBank/DDBJ whole genome shotgun (WGS) entry which is preliminary data.</text>
</comment>
<gene>
    <name evidence="2" type="ORF">GXY_14280</name>
</gene>
<evidence type="ECO:0000256" key="1">
    <source>
        <dbReference type="SAM" id="Phobius"/>
    </source>
</evidence>
<keyword evidence="1" id="KW-0812">Transmembrane</keyword>
<evidence type="ECO:0000313" key="2">
    <source>
        <dbReference type="EMBL" id="EFG83241.1"/>
    </source>
</evidence>
<evidence type="ECO:0000313" key="3">
    <source>
        <dbReference type="Proteomes" id="UP000006468"/>
    </source>
</evidence>
<keyword evidence="1" id="KW-0472">Membrane</keyword>
<name>D5QI75_NOVHA</name>
<sequence length="49" mass="5970">MKVFWCRLLKLFGKIFTKNLYNFRILLSLIFQMVSYFKNMSVIRGAGWF</sequence>
<keyword evidence="1" id="KW-1133">Transmembrane helix</keyword>
<dbReference type="AlphaFoldDB" id="D5QI75"/>
<organism evidence="2 3">
    <name type="scientific">Novacetimonas hansenii ATCC 23769</name>
    <dbReference type="NCBI Taxonomy" id="714995"/>
    <lineage>
        <taxon>Bacteria</taxon>
        <taxon>Pseudomonadati</taxon>
        <taxon>Pseudomonadota</taxon>
        <taxon>Alphaproteobacteria</taxon>
        <taxon>Acetobacterales</taxon>
        <taxon>Acetobacteraceae</taxon>
        <taxon>Novacetimonas</taxon>
    </lineage>
</organism>
<protein>
    <submittedName>
        <fullName evidence="2">Uncharacterized protein</fullName>
    </submittedName>
</protein>
<proteinExistence type="predicted"/>
<reference evidence="2 3" key="1">
    <citation type="journal article" date="2010" name="J. Bacteriol.">
        <title>Genome sequence of a cellulose-producing bacterium, Gluconacetobacter hansenii ATCC 23769.</title>
        <authorList>
            <person name="Iyer P.R."/>
            <person name="Geib S.M."/>
            <person name="Catchmark J."/>
            <person name="Kao T.H."/>
            <person name="Tien M."/>
        </authorList>
    </citation>
    <scope>NUCLEOTIDE SEQUENCE [LARGE SCALE GENOMIC DNA]</scope>
    <source>
        <strain evidence="2 3">ATCC 23769</strain>
    </source>
</reference>
<accession>D5QI75</accession>
<feature type="transmembrane region" description="Helical" evidence="1">
    <location>
        <begin position="20"/>
        <end position="37"/>
    </location>
</feature>